<dbReference type="InterPro" id="IPR047867">
    <property type="entry name" value="Ribosomal_uL22_bac/org-type"/>
</dbReference>
<keyword evidence="5" id="KW-0934">Plastid</keyword>
<dbReference type="RefSeq" id="YP_010139332.1">
    <property type="nucleotide sequence ID" value="NC_056910.1"/>
</dbReference>
<evidence type="ECO:0000256" key="3">
    <source>
        <dbReference type="ARBA" id="ARBA00023274"/>
    </source>
</evidence>
<evidence type="ECO:0000256" key="4">
    <source>
        <dbReference type="RuleBase" id="RU004005"/>
    </source>
</evidence>
<dbReference type="GO" id="GO:0006412">
    <property type="term" value="P:translation"/>
    <property type="evidence" value="ECO:0007669"/>
    <property type="project" value="InterPro"/>
</dbReference>
<sequence>MNNSSKVKYLRISSSKLNKYLPKIRKKSYKDSLKIITKFPYKIKRILWKALNSAASNAVNNFNKEKDTLQIISAYSNHAGILKRFRARARGKSFKIEKKLSHLFLLIT</sequence>
<geneLocation type="plastid" evidence="5"/>
<dbReference type="InterPro" id="IPR018260">
    <property type="entry name" value="Ribosomal_uL22_CS"/>
</dbReference>
<dbReference type="Pfam" id="PF00237">
    <property type="entry name" value="Ribosomal_L22"/>
    <property type="match status" value="1"/>
</dbReference>
<dbReference type="PANTHER" id="PTHR13501:SF8">
    <property type="entry name" value="LARGE RIBOSOMAL SUBUNIT PROTEIN UL22M"/>
    <property type="match status" value="1"/>
</dbReference>
<dbReference type="InterPro" id="IPR036394">
    <property type="entry name" value="Ribosomal_uL22_sf"/>
</dbReference>
<dbReference type="GO" id="GO:0022625">
    <property type="term" value="C:cytosolic large ribosomal subunit"/>
    <property type="evidence" value="ECO:0007669"/>
    <property type="project" value="TreeGrafter"/>
</dbReference>
<gene>
    <name evidence="5" type="primary">rpl22</name>
</gene>
<organism evidence="5">
    <name type="scientific">Poterioochromonas malhamensis</name>
    <dbReference type="NCBI Taxonomy" id="88167"/>
    <lineage>
        <taxon>Eukaryota</taxon>
        <taxon>Sar</taxon>
        <taxon>Stramenopiles</taxon>
        <taxon>Ochrophyta</taxon>
        <taxon>Synurophyceae</taxon>
        <taxon>Ochromonadales</taxon>
        <taxon>Ochromonadaceae</taxon>
        <taxon>Poterioochromonas</taxon>
    </lineage>
</organism>
<keyword evidence="2 4" id="KW-0689">Ribosomal protein</keyword>
<evidence type="ECO:0000313" key="5">
    <source>
        <dbReference type="EMBL" id="QQK54998.1"/>
    </source>
</evidence>
<reference evidence="5" key="1">
    <citation type="submission" date="2020-10" db="EMBL/GenBank/DDBJ databases">
        <title>Complete chloroplast genome of the Synurophyceae Poterioochromonas malhamensis (Pringsheim) R.A.Andersen 2017 from Van Lake in Eastern Anatolia.</title>
        <authorList>
            <person name="Gastineau R."/>
            <person name="Yilmaz E."/>
            <person name="Solak C.N."/>
            <person name="Lemieux C."/>
            <person name="Turmel M."/>
            <person name="Witkowski A."/>
        </authorList>
    </citation>
    <scope>NUCLEOTIDE SEQUENCE</scope>
    <source>
        <strain evidence="5">SZCZR2049</strain>
    </source>
</reference>
<name>A0A7T6Y7H4_9STRA</name>
<comment type="similarity">
    <text evidence="1 4">Belongs to the universal ribosomal protein uL22 family.</text>
</comment>
<dbReference type="SUPFAM" id="SSF54843">
    <property type="entry name" value="Ribosomal protein L22"/>
    <property type="match status" value="1"/>
</dbReference>
<evidence type="ECO:0000256" key="2">
    <source>
        <dbReference type="ARBA" id="ARBA00022980"/>
    </source>
</evidence>
<dbReference type="GO" id="GO:0003735">
    <property type="term" value="F:structural constituent of ribosome"/>
    <property type="evidence" value="ECO:0007669"/>
    <property type="project" value="InterPro"/>
</dbReference>
<keyword evidence="3 4" id="KW-0687">Ribonucleoprotein</keyword>
<dbReference type="PANTHER" id="PTHR13501">
    <property type="entry name" value="CHLOROPLAST 50S RIBOSOMAL PROTEIN L22-RELATED"/>
    <property type="match status" value="1"/>
</dbReference>
<dbReference type="PROSITE" id="PS00464">
    <property type="entry name" value="RIBOSOMAL_L22"/>
    <property type="match status" value="1"/>
</dbReference>
<dbReference type="Gene3D" id="3.90.470.10">
    <property type="entry name" value="Ribosomal protein L22/L17"/>
    <property type="match status" value="1"/>
</dbReference>
<dbReference type="AlphaFoldDB" id="A0A7T6Y7H4"/>
<accession>A0A7T6Y7H4</accession>
<proteinExistence type="inferred from homology"/>
<protein>
    <submittedName>
        <fullName evidence="5">Ribosomal protein L22</fullName>
    </submittedName>
</protein>
<dbReference type="GeneID" id="67132894"/>
<dbReference type="EMBL" id="MW175522">
    <property type="protein sequence ID" value="QQK54998.1"/>
    <property type="molecule type" value="Genomic_DNA"/>
</dbReference>
<evidence type="ECO:0000256" key="1">
    <source>
        <dbReference type="ARBA" id="ARBA00009451"/>
    </source>
</evidence>
<dbReference type="InterPro" id="IPR001063">
    <property type="entry name" value="Ribosomal_uL22"/>
</dbReference>